<name>A0A512AF46_9SPHN</name>
<dbReference type="AlphaFoldDB" id="A0A512AF46"/>
<keyword evidence="3" id="KW-1185">Reference proteome</keyword>
<dbReference type="EMBL" id="BJYR01000001">
    <property type="protein sequence ID" value="GEN98315.1"/>
    <property type="molecule type" value="Genomic_DNA"/>
</dbReference>
<protein>
    <submittedName>
        <fullName evidence="2">Uncharacterized protein</fullName>
    </submittedName>
</protein>
<evidence type="ECO:0000313" key="2">
    <source>
        <dbReference type="EMBL" id="GEN98315.1"/>
    </source>
</evidence>
<gene>
    <name evidence="2" type="ORF">NSE01_01480</name>
</gene>
<reference evidence="2 3" key="1">
    <citation type="submission" date="2019-07" db="EMBL/GenBank/DDBJ databases">
        <title>Whole genome shotgun sequence of Novosphingobium sediminis NBRC 106119.</title>
        <authorList>
            <person name="Hosoyama A."/>
            <person name="Uohara A."/>
            <person name="Ohji S."/>
            <person name="Ichikawa N."/>
        </authorList>
    </citation>
    <scope>NUCLEOTIDE SEQUENCE [LARGE SCALE GENOMIC DNA]</scope>
    <source>
        <strain evidence="2 3">NBRC 106119</strain>
    </source>
</reference>
<evidence type="ECO:0000313" key="3">
    <source>
        <dbReference type="Proteomes" id="UP000321464"/>
    </source>
</evidence>
<dbReference type="Proteomes" id="UP000321464">
    <property type="component" value="Unassembled WGS sequence"/>
</dbReference>
<sequence>MILQPLPRIAEQAIEDPAHGEDGWAGIDGKTAALDPPHLAAKAGGAFDNGDLKPLPRKVSGCGQAAHPCPDDDDLARHVSPMPRRGASGIAGRC</sequence>
<organism evidence="2 3">
    <name type="scientific">Novosphingobium sediminis</name>
    <dbReference type="NCBI Taxonomy" id="707214"/>
    <lineage>
        <taxon>Bacteria</taxon>
        <taxon>Pseudomonadati</taxon>
        <taxon>Pseudomonadota</taxon>
        <taxon>Alphaproteobacteria</taxon>
        <taxon>Sphingomonadales</taxon>
        <taxon>Sphingomonadaceae</taxon>
        <taxon>Novosphingobium</taxon>
    </lineage>
</organism>
<feature type="region of interest" description="Disordered" evidence="1">
    <location>
        <begin position="60"/>
        <end position="94"/>
    </location>
</feature>
<comment type="caution">
    <text evidence="2">The sequence shown here is derived from an EMBL/GenBank/DDBJ whole genome shotgun (WGS) entry which is preliminary data.</text>
</comment>
<evidence type="ECO:0000256" key="1">
    <source>
        <dbReference type="SAM" id="MobiDB-lite"/>
    </source>
</evidence>
<accession>A0A512AF46</accession>
<proteinExistence type="predicted"/>
<feature type="region of interest" description="Disordered" evidence="1">
    <location>
        <begin position="14"/>
        <end position="37"/>
    </location>
</feature>